<organism evidence="8 9">
    <name type="scientific">Panagrellus redivivus</name>
    <name type="common">Microworm</name>
    <dbReference type="NCBI Taxonomy" id="6233"/>
    <lineage>
        <taxon>Eukaryota</taxon>
        <taxon>Metazoa</taxon>
        <taxon>Ecdysozoa</taxon>
        <taxon>Nematoda</taxon>
        <taxon>Chromadorea</taxon>
        <taxon>Rhabditida</taxon>
        <taxon>Tylenchina</taxon>
        <taxon>Panagrolaimomorpha</taxon>
        <taxon>Panagrolaimoidea</taxon>
        <taxon>Panagrolaimidae</taxon>
        <taxon>Panagrellus</taxon>
    </lineage>
</organism>
<evidence type="ECO:0000259" key="7">
    <source>
        <dbReference type="PROSITE" id="PS50262"/>
    </source>
</evidence>
<dbReference type="GO" id="GO:0005886">
    <property type="term" value="C:plasma membrane"/>
    <property type="evidence" value="ECO:0007669"/>
    <property type="project" value="UniProtKB-SubCell"/>
</dbReference>
<keyword evidence="4 6" id="KW-1133">Transmembrane helix</keyword>
<feature type="transmembrane region" description="Helical" evidence="6">
    <location>
        <begin position="17"/>
        <end position="40"/>
    </location>
</feature>
<dbReference type="GO" id="GO:0004930">
    <property type="term" value="F:G protein-coupled receptor activity"/>
    <property type="evidence" value="ECO:0007669"/>
    <property type="project" value="InterPro"/>
</dbReference>
<reference evidence="9" key="2">
    <citation type="submission" date="2020-10" db="UniProtKB">
        <authorList>
            <consortium name="WormBaseParasite"/>
        </authorList>
    </citation>
    <scope>IDENTIFICATION</scope>
</reference>
<keyword evidence="2" id="KW-1003">Cell membrane</keyword>
<keyword evidence="8" id="KW-1185">Reference proteome</keyword>
<evidence type="ECO:0000256" key="4">
    <source>
        <dbReference type="ARBA" id="ARBA00022989"/>
    </source>
</evidence>
<proteinExistence type="predicted"/>
<feature type="transmembrane region" description="Helical" evidence="6">
    <location>
        <begin position="96"/>
        <end position="120"/>
    </location>
</feature>
<feature type="transmembrane region" description="Helical" evidence="6">
    <location>
        <begin position="52"/>
        <end position="76"/>
    </location>
</feature>
<evidence type="ECO:0000313" key="9">
    <source>
        <dbReference type="WBParaSite" id="Pan_g18425.t1"/>
    </source>
</evidence>
<dbReference type="CDD" id="cd00637">
    <property type="entry name" value="7tm_classA_rhodopsin-like"/>
    <property type="match status" value="1"/>
</dbReference>
<dbReference type="InterPro" id="IPR017452">
    <property type="entry name" value="GPCR_Rhodpsn_7TM"/>
</dbReference>
<keyword evidence="3 6" id="KW-0812">Transmembrane</keyword>
<evidence type="ECO:0000256" key="2">
    <source>
        <dbReference type="ARBA" id="ARBA00022475"/>
    </source>
</evidence>
<comment type="subcellular location">
    <subcellularLocation>
        <location evidence="1">Cell membrane</location>
        <topology evidence="1">Multi-pass membrane protein</topology>
    </subcellularLocation>
</comment>
<name>A0A7E4V9Y3_PANRE</name>
<feature type="transmembrane region" description="Helical" evidence="6">
    <location>
        <begin position="132"/>
        <end position="156"/>
    </location>
</feature>
<feature type="transmembrane region" description="Helical" evidence="6">
    <location>
        <begin position="259"/>
        <end position="280"/>
    </location>
</feature>
<dbReference type="PANTHER" id="PTHR22750">
    <property type="entry name" value="G-PROTEIN COUPLED RECEPTOR"/>
    <property type="match status" value="1"/>
</dbReference>
<dbReference type="Pfam" id="PF00001">
    <property type="entry name" value="7tm_1"/>
    <property type="match status" value="1"/>
</dbReference>
<dbReference type="PROSITE" id="PS50262">
    <property type="entry name" value="G_PROTEIN_RECEP_F1_2"/>
    <property type="match status" value="1"/>
</dbReference>
<keyword evidence="5 6" id="KW-0472">Membrane</keyword>
<evidence type="ECO:0000256" key="3">
    <source>
        <dbReference type="ARBA" id="ARBA00022692"/>
    </source>
</evidence>
<feature type="domain" description="G-protein coupled receptors family 1 profile" evidence="7">
    <location>
        <begin position="32"/>
        <end position="285"/>
    </location>
</feature>
<evidence type="ECO:0000256" key="1">
    <source>
        <dbReference type="ARBA" id="ARBA00004651"/>
    </source>
</evidence>
<dbReference type="InterPro" id="IPR000276">
    <property type="entry name" value="GPCR_Rhodpsn"/>
</dbReference>
<evidence type="ECO:0000256" key="6">
    <source>
        <dbReference type="SAM" id="Phobius"/>
    </source>
</evidence>
<evidence type="ECO:0000256" key="5">
    <source>
        <dbReference type="ARBA" id="ARBA00023136"/>
    </source>
</evidence>
<dbReference type="PRINTS" id="PR00237">
    <property type="entry name" value="GPCRRHODOPSN"/>
</dbReference>
<feature type="transmembrane region" description="Helical" evidence="6">
    <location>
        <begin position="176"/>
        <end position="202"/>
    </location>
</feature>
<feature type="transmembrane region" description="Helical" evidence="6">
    <location>
        <begin position="223"/>
        <end position="247"/>
    </location>
</feature>
<evidence type="ECO:0000313" key="8">
    <source>
        <dbReference type="Proteomes" id="UP000492821"/>
    </source>
</evidence>
<dbReference type="AlphaFoldDB" id="A0A7E4V9Y3"/>
<protein>
    <submittedName>
        <fullName evidence="9">G_PROTEIN_RECEP_F1_2 domain-containing protein</fullName>
    </submittedName>
</protein>
<dbReference type="Proteomes" id="UP000492821">
    <property type="component" value="Unassembled WGS sequence"/>
</dbReference>
<reference evidence="8" key="1">
    <citation type="journal article" date="2013" name="Genetics">
        <title>The draft genome and transcriptome of Panagrellus redivivus are shaped by the harsh demands of a free-living lifestyle.</title>
        <authorList>
            <person name="Srinivasan J."/>
            <person name="Dillman A.R."/>
            <person name="Macchietto M.G."/>
            <person name="Heikkinen L."/>
            <person name="Lakso M."/>
            <person name="Fracchia K.M."/>
            <person name="Antoshechkin I."/>
            <person name="Mortazavi A."/>
            <person name="Wong G."/>
            <person name="Sternberg P.W."/>
        </authorList>
    </citation>
    <scope>NUCLEOTIDE SEQUENCE [LARGE SCALE GENOMIC DNA]</scope>
    <source>
        <strain evidence="8">MT8872</strain>
    </source>
</reference>
<dbReference type="Gene3D" id="1.20.1070.10">
    <property type="entry name" value="Rhodopsin 7-helix transmembrane proteins"/>
    <property type="match status" value="1"/>
</dbReference>
<dbReference type="SUPFAM" id="SSF81321">
    <property type="entry name" value="Family A G protein-coupled receptor-like"/>
    <property type="match status" value="1"/>
</dbReference>
<accession>A0A7E4V9Y3</accession>
<sequence length="407" mass="45732">MDENEDLTDYRVHMYKIVIPIFLVVSGFAVIANALVILALRMTKVRNATVTLILSLTVADMWTSSIVAISLLYNSYLPMVKGTYPNPCFSLALEMLRTGGLITSTLHLLLISIHHYIGIVRPYTDKRKMRNVATALCITVWLAPLIVLFGLASSISGQGFHNCMDVRFYHSRLFRVAVSSLLIAIFVFIIFCYTKLLLLLRAQANHWKASRSAQKRVSRENRTLWTTILICSSVFIGWAPATIHFTITCDTCDLLKEQQFRVLFLFSCVQLSFILGKSLMNPLIYSLRIPEVDMQLKSLMHKYVRPIWKLCGCNPRKDLDPKAAPSRSRIVAEGVLERPSSSDDQFRHMATAAHLSPVRVSMMGTVGAGVTEAGVTTIQTVTVHHDTPLQESEKLLDVDFSSNTQYV</sequence>
<dbReference type="WBParaSite" id="Pan_g18425.t1">
    <property type="protein sequence ID" value="Pan_g18425.t1"/>
    <property type="gene ID" value="Pan_g18425"/>
</dbReference>